<comment type="caution">
    <text evidence="2">The sequence shown here is derived from an EMBL/GenBank/DDBJ whole genome shotgun (WGS) entry which is preliminary data.</text>
</comment>
<dbReference type="Pfam" id="PF19587">
    <property type="entry name" value="DUF6094"/>
    <property type="match status" value="1"/>
</dbReference>
<dbReference type="STRING" id="930.GCA_002079865_00428"/>
<dbReference type="EMBL" id="LWSA01000348">
    <property type="protein sequence ID" value="OCX67507.1"/>
    <property type="molecule type" value="Genomic_DNA"/>
</dbReference>
<dbReference type="SUPFAM" id="SSF53335">
    <property type="entry name" value="S-adenosyl-L-methionine-dependent methyltransferases"/>
    <property type="match status" value="1"/>
</dbReference>
<dbReference type="AlphaFoldDB" id="A0A1C2IAV6"/>
<dbReference type="GeneID" id="60696278"/>
<dbReference type="Proteomes" id="UP000094893">
    <property type="component" value="Unassembled WGS sequence"/>
</dbReference>
<gene>
    <name evidence="2" type="ORF">A6P07_19960</name>
</gene>
<dbReference type="Gene3D" id="3.40.50.150">
    <property type="entry name" value="Vaccinia Virus protein VP39"/>
    <property type="match status" value="1"/>
</dbReference>
<organism evidence="2 3">
    <name type="scientific">Acidithiobacillus thiooxidans</name>
    <name type="common">Thiobacillus thiooxidans</name>
    <dbReference type="NCBI Taxonomy" id="930"/>
    <lineage>
        <taxon>Bacteria</taxon>
        <taxon>Pseudomonadati</taxon>
        <taxon>Pseudomonadota</taxon>
        <taxon>Acidithiobacillia</taxon>
        <taxon>Acidithiobacillales</taxon>
        <taxon>Acidithiobacillaceae</taxon>
        <taxon>Acidithiobacillus</taxon>
    </lineage>
</organism>
<dbReference type="RefSeq" id="WP_024894187.1">
    <property type="nucleotide sequence ID" value="NZ_JAAVXF010000100.1"/>
</dbReference>
<name>A0A1C2IAV6_ACITH</name>
<sequence length="360" mass="40504">MFSTLSSGERQNHNKLARGYYRTDDSTTQGICHALALQGDKAVLFDPCCGEGIVASDLQKYLGEDQCTTYGVEIAGERFKKSAAILQNVLHGDALYLVASSSWASLLFFNPPYDWVKVKDKRLRLEQLFWEAHASRLIPGGVLVAVLPDYLFYRDAPRMAEFFSNYLQKGTTLVYRADTDKFKQIVVIGYRKKSEAGKALDPDIDLRNLLLTPDAELPALPKEPLATPFLIPDGRTPDTFRINHLTKEYVEMVLAKNPQFDKEVQQFLQTQNALSQKLRSVRQLRDGHIPALLASGGLDGHLEDEQGRFLVRGTVQTVMEVLEGAEAEETQKKTVTTSVRKHITQILAWDLSNFQLIRIS</sequence>
<evidence type="ECO:0000313" key="3">
    <source>
        <dbReference type="Proteomes" id="UP000094893"/>
    </source>
</evidence>
<feature type="domain" description="DUF6094" evidence="1">
    <location>
        <begin position="14"/>
        <end position="195"/>
    </location>
</feature>
<accession>A0A1C2IAV6</accession>
<proteinExistence type="predicted"/>
<dbReference type="InterPro" id="IPR029063">
    <property type="entry name" value="SAM-dependent_MTases_sf"/>
</dbReference>
<reference evidence="2 3" key="1">
    <citation type="journal article" date="2016" name="Int. J. Mol. Sci.">
        <title>Comparative genomics of the extreme acidophile Acidithiobacillus thiooxidans reveals intraspecific divergence and niche adaptation.</title>
        <authorList>
            <person name="Zhang X."/>
            <person name="Feng X."/>
            <person name="Tao J."/>
            <person name="Ma L."/>
            <person name="Xiao Y."/>
            <person name="Liang Y."/>
            <person name="Liu X."/>
            <person name="Yin H."/>
        </authorList>
    </citation>
    <scope>NUCLEOTIDE SEQUENCE [LARGE SCALE GENOMIC DNA]</scope>
    <source>
        <strain evidence="2 3">A02</strain>
    </source>
</reference>
<protein>
    <recommendedName>
        <fullName evidence="1">DUF6094 domain-containing protein</fullName>
    </recommendedName>
</protein>
<dbReference type="CDD" id="cd02440">
    <property type="entry name" value="AdoMet_MTases"/>
    <property type="match status" value="1"/>
</dbReference>
<evidence type="ECO:0000259" key="1">
    <source>
        <dbReference type="Pfam" id="PF19587"/>
    </source>
</evidence>
<dbReference type="InterPro" id="IPR046076">
    <property type="entry name" value="DUF6094"/>
</dbReference>
<evidence type="ECO:0000313" key="2">
    <source>
        <dbReference type="EMBL" id="OCX67507.1"/>
    </source>
</evidence>